<feature type="region of interest" description="Disordered" evidence="1">
    <location>
        <begin position="153"/>
        <end position="182"/>
    </location>
</feature>
<reference evidence="2" key="1">
    <citation type="submission" date="2015-04" db="EMBL/GenBank/DDBJ databases">
        <title>The genome sequence of the plant pathogenic Rhizarian Plasmodiophora brassicae reveals insights in its biotrophic life cycle and the origin of chitin synthesis.</title>
        <authorList>
            <person name="Schwelm A."/>
            <person name="Fogelqvist J."/>
            <person name="Knaust A."/>
            <person name="Julke S."/>
            <person name="Lilja T."/>
            <person name="Dhandapani V."/>
            <person name="Bonilla-Rosso G."/>
            <person name="Karlsson M."/>
            <person name="Shevchenko A."/>
            <person name="Choi S.R."/>
            <person name="Kim H.G."/>
            <person name="Park J.Y."/>
            <person name="Lim Y.P."/>
            <person name="Ludwig-Muller J."/>
            <person name="Dixelius C."/>
        </authorList>
    </citation>
    <scope>NUCLEOTIDE SEQUENCE</scope>
    <source>
        <tissue evidence="2">Potato root galls</tissue>
    </source>
</reference>
<feature type="non-terminal residue" evidence="2">
    <location>
        <position position="1"/>
    </location>
</feature>
<organism evidence="2">
    <name type="scientific">Spongospora subterranea</name>
    <dbReference type="NCBI Taxonomy" id="70186"/>
    <lineage>
        <taxon>Eukaryota</taxon>
        <taxon>Sar</taxon>
        <taxon>Rhizaria</taxon>
        <taxon>Endomyxa</taxon>
        <taxon>Phytomyxea</taxon>
        <taxon>Plasmodiophorida</taxon>
        <taxon>Plasmodiophoridae</taxon>
        <taxon>Spongospora</taxon>
    </lineage>
</organism>
<dbReference type="EMBL" id="HACM01003168">
    <property type="protein sequence ID" value="CRZ03610.1"/>
    <property type="molecule type" value="Transcribed_RNA"/>
</dbReference>
<proteinExistence type="predicted"/>
<name>A0A0H5QN44_9EUKA</name>
<feature type="non-terminal residue" evidence="2">
    <location>
        <position position="326"/>
    </location>
</feature>
<dbReference type="AlphaFoldDB" id="A0A0H5QN44"/>
<evidence type="ECO:0000313" key="2">
    <source>
        <dbReference type="EMBL" id="CRZ03610.1"/>
    </source>
</evidence>
<accession>A0A0H5QN44</accession>
<protein>
    <submittedName>
        <fullName evidence="2">Uncharacterized protein</fullName>
    </submittedName>
</protein>
<sequence length="326" mass="37036">SRMLRDCRDWFAKQRCSGRHSASRLAIDRFEDYSRHDLAVSGLFNIRSIETPNLAKRHAARRSISYQDLLQELNDRSYSPPNIPLDTSPSPHRPINTESVPDLDTIWRQGRQREAMTEYVSRQIKGQVQVWGERRARYREQLARTQTELVSMGHQGTDQADDDRGHYRSQAWSQTPDNSWAIDPVRHGIPAGPMAITDGQTPSDIVSHQTDAIATLPSIRFPAQPLLSQNTRMTPWQLLDLRQGSTRTLFNPQTALTVDMGYEDRFGPNTSTDLPSDHVNQLEDMMEVERCRVRLVKAGIDIGRGVLERALVQPGADLTTADRKTL</sequence>
<evidence type="ECO:0000256" key="1">
    <source>
        <dbReference type="SAM" id="MobiDB-lite"/>
    </source>
</evidence>